<dbReference type="GeneID" id="19905110"/>
<dbReference type="InterPro" id="IPR018712">
    <property type="entry name" value="Tle1-like_cat"/>
</dbReference>
<name>R7Z3P6_CONA1</name>
<dbReference type="PANTHER" id="PTHR33840">
    <property type="match status" value="1"/>
</dbReference>
<gene>
    <name evidence="3" type="ORF">W97_07799</name>
</gene>
<dbReference type="PANTHER" id="PTHR33840:SF1">
    <property type="entry name" value="TLE1 PHOSPHOLIPASE DOMAIN-CONTAINING PROTEIN"/>
    <property type="match status" value="1"/>
</dbReference>
<evidence type="ECO:0000259" key="2">
    <source>
        <dbReference type="Pfam" id="PF09994"/>
    </source>
</evidence>
<sequence>MAAIKPKFKLVVLCDGTWCGPETSTESNIHRFPKMMGIDTNAQSAAHELGSLKARYFKGVGLRGSFMSYLWDSAFASDREKDCNEVYEFITQNFTPEHEIWMFGLSREAHTVSSVAGMINNCGIIRSDKAKLTEQIYKLCRSPYPVNEPNSPETEQFRSKVSHPVET</sequence>
<evidence type="ECO:0000256" key="1">
    <source>
        <dbReference type="SAM" id="MobiDB-lite"/>
    </source>
</evidence>
<dbReference type="RefSeq" id="XP_007783858.1">
    <property type="nucleotide sequence ID" value="XM_007785668.1"/>
</dbReference>
<evidence type="ECO:0000313" key="3">
    <source>
        <dbReference type="EMBL" id="EON68541.1"/>
    </source>
</evidence>
<evidence type="ECO:0000313" key="4">
    <source>
        <dbReference type="Proteomes" id="UP000016924"/>
    </source>
</evidence>
<keyword evidence="4" id="KW-1185">Reference proteome</keyword>
<dbReference type="STRING" id="1168221.R7Z3P6"/>
<feature type="domain" description="T6SS Phospholipase effector Tle1-like catalytic" evidence="2">
    <location>
        <begin position="9"/>
        <end position="155"/>
    </location>
</feature>
<dbReference type="Proteomes" id="UP000016924">
    <property type="component" value="Unassembled WGS sequence"/>
</dbReference>
<dbReference type="OrthoDB" id="59699at2759"/>
<reference evidence="4" key="1">
    <citation type="submission" date="2012-06" db="EMBL/GenBank/DDBJ databases">
        <title>The genome sequence of Coniosporium apollinis CBS 100218.</title>
        <authorList>
            <consortium name="The Broad Institute Genome Sequencing Platform"/>
            <person name="Cuomo C."/>
            <person name="Gorbushina A."/>
            <person name="Noack S."/>
            <person name="Walker B."/>
            <person name="Young S.K."/>
            <person name="Zeng Q."/>
            <person name="Gargeya S."/>
            <person name="Fitzgerald M."/>
            <person name="Haas B."/>
            <person name="Abouelleil A."/>
            <person name="Alvarado L."/>
            <person name="Arachchi H.M."/>
            <person name="Berlin A.M."/>
            <person name="Chapman S.B."/>
            <person name="Goldberg J."/>
            <person name="Griggs A."/>
            <person name="Gujja S."/>
            <person name="Hansen M."/>
            <person name="Howarth C."/>
            <person name="Imamovic A."/>
            <person name="Larimer J."/>
            <person name="McCowan C."/>
            <person name="Montmayeur A."/>
            <person name="Murphy C."/>
            <person name="Neiman D."/>
            <person name="Pearson M."/>
            <person name="Priest M."/>
            <person name="Roberts A."/>
            <person name="Saif S."/>
            <person name="Shea T."/>
            <person name="Sisk P."/>
            <person name="Sykes S."/>
            <person name="Wortman J."/>
            <person name="Nusbaum C."/>
            <person name="Birren B."/>
        </authorList>
    </citation>
    <scope>NUCLEOTIDE SEQUENCE [LARGE SCALE GENOMIC DNA]</scope>
    <source>
        <strain evidence="4">CBS 100218</strain>
    </source>
</reference>
<dbReference type="HOGENOM" id="CLU_1594434_0_0_1"/>
<dbReference type="AlphaFoldDB" id="R7Z3P6"/>
<accession>R7Z3P6</accession>
<feature type="compositionally biased region" description="Basic and acidic residues" evidence="1">
    <location>
        <begin position="155"/>
        <end position="167"/>
    </location>
</feature>
<protein>
    <recommendedName>
        <fullName evidence="2">T6SS Phospholipase effector Tle1-like catalytic domain-containing protein</fullName>
    </recommendedName>
</protein>
<feature type="region of interest" description="Disordered" evidence="1">
    <location>
        <begin position="147"/>
        <end position="167"/>
    </location>
</feature>
<organism evidence="3 4">
    <name type="scientific">Coniosporium apollinis (strain CBS 100218)</name>
    <name type="common">Rock-inhabiting black yeast</name>
    <dbReference type="NCBI Taxonomy" id="1168221"/>
    <lineage>
        <taxon>Eukaryota</taxon>
        <taxon>Fungi</taxon>
        <taxon>Dikarya</taxon>
        <taxon>Ascomycota</taxon>
        <taxon>Pezizomycotina</taxon>
        <taxon>Dothideomycetes</taxon>
        <taxon>Dothideomycetes incertae sedis</taxon>
        <taxon>Coniosporium</taxon>
    </lineage>
</organism>
<dbReference type="eggNOG" id="ENOG502RJ8A">
    <property type="taxonomic scope" value="Eukaryota"/>
</dbReference>
<proteinExistence type="predicted"/>
<dbReference type="EMBL" id="JH767598">
    <property type="protein sequence ID" value="EON68541.1"/>
    <property type="molecule type" value="Genomic_DNA"/>
</dbReference>
<dbReference type="Pfam" id="PF09994">
    <property type="entry name" value="T6SS_Tle1-like_cat"/>
    <property type="match status" value="1"/>
</dbReference>